<dbReference type="AlphaFoldDB" id="A0A1E7F5B1"/>
<dbReference type="KEGG" id="fcy:FRACYDRAFT_269781"/>
<sequence>MFSTYHHRFMVEVASEDLCSFHAQNGGGKRLLKLRLLGIDILYSLDVQKIHDINILMRLWSDSW</sequence>
<gene>
    <name evidence="1" type="ORF">FRACYDRAFT_269781</name>
</gene>
<dbReference type="InParanoid" id="A0A1E7F5B1"/>
<organism evidence="1 2">
    <name type="scientific">Fragilariopsis cylindrus CCMP1102</name>
    <dbReference type="NCBI Taxonomy" id="635003"/>
    <lineage>
        <taxon>Eukaryota</taxon>
        <taxon>Sar</taxon>
        <taxon>Stramenopiles</taxon>
        <taxon>Ochrophyta</taxon>
        <taxon>Bacillariophyta</taxon>
        <taxon>Bacillariophyceae</taxon>
        <taxon>Bacillariophycidae</taxon>
        <taxon>Bacillariales</taxon>
        <taxon>Bacillariaceae</taxon>
        <taxon>Fragilariopsis</taxon>
    </lineage>
</organism>
<keyword evidence="2" id="KW-1185">Reference proteome</keyword>
<evidence type="ECO:0000313" key="2">
    <source>
        <dbReference type="Proteomes" id="UP000095751"/>
    </source>
</evidence>
<reference evidence="1 2" key="1">
    <citation type="submission" date="2016-09" db="EMBL/GenBank/DDBJ databases">
        <title>Extensive genetic diversity and differential bi-allelic expression allows diatom success in the polar Southern Ocean.</title>
        <authorList>
            <consortium name="DOE Joint Genome Institute"/>
            <person name="Mock T."/>
            <person name="Otillar R.P."/>
            <person name="Strauss J."/>
            <person name="Dupont C."/>
            <person name="Frickenhaus S."/>
            <person name="Maumus F."/>
            <person name="Mcmullan M."/>
            <person name="Sanges R."/>
            <person name="Schmutz J."/>
            <person name="Toseland A."/>
            <person name="Valas R."/>
            <person name="Veluchamy A."/>
            <person name="Ward B.J."/>
            <person name="Allen A."/>
            <person name="Barry K."/>
            <person name="Falciatore A."/>
            <person name="Ferrante M."/>
            <person name="Fortunato A.E."/>
            <person name="Gloeckner G."/>
            <person name="Gruber A."/>
            <person name="Hipkin R."/>
            <person name="Janech M."/>
            <person name="Kroth P."/>
            <person name="Leese F."/>
            <person name="Lindquist E."/>
            <person name="Lyon B.R."/>
            <person name="Martin J."/>
            <person name="Mayer C."/>
            <person name="Parker M."/>
            <person name="Quesneville H."/>
            <person name="Raymond J."/>
            <person name="Uhlig C."/>
            <person name="Valentin K.U."/>
            <person name="Worden A.Z."/>
            <person name="Armbrust E.V."/>
            <person name="Bowler C."/>
            <person name="Green B."/>
            <person name="Moulton V."/>
            <person name="Van Oosterhout C."/>
            <person name="Grigoriev I."/>
        </authorList>
    </citation>
    <scope>NUCLEOTIDE SEQUENCE [LARGE SCALE GENOMIC DNA]</scope>
    <source>
        <strain evidence="1 2">CCMP1102</strain>
    </source>
</reference>
<protein>
    <submittedName>
        <fullName evidence="1">Uncharacterized protein</fullName>
    </submittedName>
</protein>
<accession>A0A1E7F5B1</accession>
<dbReference type="Proteomes" id="UP000095751">
    <property type="component" value="Unassembled WGS sequence"/>
</dbReference>
<proteinExistence type="predicted"/>
<name>A0A1E7F5B1_9STRA</name>
<dbReference type="EMBL" id="KV784361">
    <property type="protein sequence ID" value="OEU13346.1"/>
    <property type="molecule type" value="Genomic_DNA"/>
</dbReference>
<evidence type="ECO:0000313" key="1">
    <source>
        <dbReference type="EMBL" id="OEU13346.1"/>
    </source>
</evidence>